<dbReference type="AlphaFoldDB" id="A0AAT9GV10"/>
<reference evidence="1" key="1">
    <citation type="submission" date="2024-03" db="EMBL/GenBank/DDBJ databases">
        <title>Complete genome sequence of Sulfurisphaera javensis strain KD-1.</title>
        <authorList>
            <person name="Sakai H."/>
            <person name="Nur N."/>
            <person name="Suwanto A."/>
            <person name="Kurosawa N."/>
        </authorList>
    </citation>
    <scope>NUCLEOTIDE SEQUENCE</scope>
    <source>
        <strain evidence="1">KD-1</strain>
    </source>
</reference>
<name>A0AAT9GV10_9CREN</name>
<protein>
    <submittedName>
        <fullName evidence="1">Uncharacterized protein</fullName>
    </submittedName>
</protein>
<dbReference type="EMBL" id="AP031322">
    <property type="protein sequence ID" value="BFH74775.1"/>
    <property type="molecule type" value="Genomic_DNA"/>
</dbReference>
<sequence length="65" mass="7683">MSILPISEIKLDYTLCKGLYYSSWVKKIGKGYFVRLLDHHVYNEETLENAIQTLMKIEEYVRPNS</sequence>
<evidence type="ECO:0000313" key="1">
    <source>
        <dbReference type="EMBL" id="BFH74775.1"/>
    </source>
</evidence>
<dbReference type="KEGG" id="sjv:SJAV_27190"/>
<accession>A0AAT9GV10</accession>
<organism evidence="1">
    <name type="scientific">Sulfurisphaera javensis</name>
    <dbReference type="NCBI Taxonomy" id="2049879"/>
    <lineage>
        <taxon>Archaea</taxon>
        <taxon>Thermoproteota</taxon>
        <taxon>Thermoprotei</taxon>
        <taxon>Sulfolobales</taxon>
        <taxon>Sulfolobaceae</taxon>
        <taxon>Sulfurisphaera</taxon>
    </lineage>
</organism>
<gene>
    <name evidence="1" type="ORF">SJAV_27190</name>
</gene>
<proteinExistence type="predicted"/>